<name>A0A6M3KED4_9ZZZZ</name>
<evidence type="ECO:0000313" key="1">
    <source>
        <dbReference type="EMBL" id="QJA64854.1"/>
    </source>
</evidence>
<dbReference type="EMBL" id="MT141528">
    <property type="protein sequence ID" value="QJA64854.1"/>
    <property type="molecule type" value="Genomic_DNA"/>
</dbReference>
<organism evidence="2">
    <name type="scientific">viral metagenome</name>
    <dbReference type="NCBI Taxonomy" id="1070528"/>
    <lineage>
        <taxon>unclassified sequences</taxon>
        <taxon>metagenomes</taxon>
        <taxon>organismal metagenomes</taxon>
    </lineage>
</organism>
<dbReference type="AlphaFoldDB" id="A0A6M3KED4"/>
<gene>
    <name evidence="2" type="ORF">MM415A00757_0018</name>
    <name evidence="1" type="ORF">MM415B00458_0005</name>
</gene>
<proteinExistence type="predicted"/>
<protein>
    <submittedName>
        <fullName evidence="2">Uncharacterized protein</fullName>
    </submittedName>
</protein>
<reference evidence="2" key="1">
    <citation type="submission" date="2020-03" db="EMBL/GenBank/DDBJ databases">
        <title>The deep terrestrial virosphere.</title>
        <authorList>
            <person name="Holmfeldt K."/>
            <person name="Nilsson E."/>
            <person name="Simone D."/>
            <person name="Lopez-Fernandez M."/>
            <person name="Wu X."/>
            <person name="de Brujin I."/>
            <person name="Lundin D."/>
            <person name="Andersson A."/>
            <person name="Bertilsson S."/>
            <person name="Dopson M."/>
        </authorList>
    </citation>
    <scope>NUCLEOTIDE SEQUENCE</scope>
    <source>
        <strain evidence="2">MM415A00757</strain>
        <strain evidence="1">MM415B00458</strain>
    </source>
</reference>
<accession>A0A6M3KED4</accession>
<evidence type="ECO:0000313" key="2">
    <source>
        <dbReference type="EMBL" id="QJA80249.1"/>
    </source>
</evidence>
<sequence length="60" mass="7020">MEGNQMEQELYVWDTELTISGGKYYGPHTKTERKPRLSDGVRHPVHIVQPAKKVVKDERR</sequence>
<dbReference type="EMBL" id="MT142413">
    <property type="protein sequence ID" value="QJA80249.1"/>
    <property type="molecule type" value="Genomic_DNA"/>
</dbReference>